<sequence length="126" mass="14205">MRPGLQAYDGRKDDVASPDKQGKCHKTECQDVLAFQDFHYEGPHGFEMRDGTSPMNEVDAAVGVRRGSTLRNTPREGTAKTADRVANFDQKCTVSGRITRRRTVEQQSNKLPDIRKYPTDPPLIDR</sequence>
<evidence type="ECO:0000313" key="3">
    <source>
        <dbReference type="Proteomes" id="UP000274212"/>
    </source>
</evidence>
<accession>A0A3M5RK16</accession>
<comment type="caution">
    <text evidence="2">The sequence shown here is derived from an EMBL/GenBank/DDBJ whole genome shotgun (WGS) entry which is preliminary data.</text>
</comment>
<evidence type="ECO:0000256" key="1">
    <source>
        <dbReference type="SAM" id="MobiDB-lite"/>
    </source>
</evidence>
<feature type="compositionally biased region" description="Basic and acidic residues" evidence="1">
    <location>
        <begin position="112"/>
        <end position="126"/>
    </location>
</feature>
<feature type="region of interest" description="Disordered" evidence="1">
    <location>
        <begin position="1"/>
        <end position="24"/>
    </location>
</feature>
<protein>
    <submittedName>
        <fullName evidence="2">Uncharacterized protein</fullName>
    </submittedName>
</protein>
<feature type="compositionally biased region" description="Basic and acidic residues" evidence="1">
    <location>
        <begin position="9"/>
        <end position="24"/>
    </location>
</feature>
<evidence type="ECO:0000313" key="2">
    <source>
        <dbReference type="EMBL" id="RMU09399.1"/>
    </source>
</evidence>
<organism evidence="2 3">
    <name type="scientific">Pseudomonas syringae pv. coriandricola</name>
    <dbReference type="NCBI Taxonomy" id="264453"/>
    <lineage>
        <taxon>Bacteria</taxon>
        <taxon>Pseudomonadati</taxon>
        <taxon>Pseudomonadota</taxon>
        <taxon>Gammaproteobacteria</taxon>
        <taxon>Pseudomonadales</taxon>
        <taxon>Pseudomonadaceae</taxon>
        <taxon>Pseudomonas</taxon>
    </lineage>
</organism>
<reference evidence="2 3" key="1">
    <citation type="submission" date="2018-08" db="EMBL/GenBank/DDBJ databases">
        <title>Recombination of ecologically and evolutionarily significant loci maintains genetic cohesion in the Pseudomonas syringae species complex.</title>
        <authorList>
            <person name="Dillon M."/>
            <person name="Thakur S."/>
            <person name="Almeida R.N.D."/>
            <person name="Weir B.S."/>
            <person name="Guttman D.S."/>
        </authorList>
    </citation>
    <scope>NUCLEOTIDE SEQUENCE [LARGE SCALE GENOMIC DNA]</scope>
    <source>
        <strain evidence="2 3">ICMP 9829</strain>
    </source>
</reference>
<proteinExistence type="predicted"/>
<dbReference type="Proteomes" id="UP000274212">
    <property type="component" value="Unassembled WGS sequence"/>
</dbReference>
<name>A0A3M5RK16_9PSED</name>
<dbReference type="AlphaFoldDB" id="A0A3M5RK16"/>
<feature type="region of interest" description="Disordered" evidence="1">
    <location>
        <begin position="100"/>
        <end position="126"/>
    </location>
</feature>
<gene>
    <name evidence="2" type="ORF">ALP36_103145</name>
</gene>
<dbReference type="EMBL" id="RBTT01000137">
    <property type="protein sequence ID" value="RMU09399.1"/>
    <property type="molecule type" value="Genomic_DNA"/>
</dbReference>